<dbReference type="Proteomes" id="UP000221961">
    <property type="component" value="Chromosome"/>
</dbReference>
<keyword evidence="1" id="KW-0472">Membrane</keyword>
<dbReference type="EMBL" id="CP023778">
    <property type="protein sequence ID" value="ATL65543.1"/>
    <property type="molecule type" value="Genomic_DNA"/>
</dbReference>
<reference evidence="2 3" key="1">
    <citation type="submission" date="2017-10" db="EMBL/GenBank/DDBJ databases">
        <title>Comparative genomics between pathogenic Norcardia.</title>
        <authorList>
            <person name="Zeng L."/>
        </authorList>
    </citation>
    <scope>NUCLEOTIDE SEQUENCE [LARGE SCALE GENOMIC DNA]</scope>
    <source>
        <strain evidence="2 3">NC_YFY_NT001</strain>
    </source>
</reference>
<proteinExistence type="predicted"/>
<dbReference type="AlphaFoldDB" id="A0A291RD82"/>
<keyword evidence="1" id="KW-1133">Transmembrane helix</keyword>
<feature type="transmembrane region" description="Helical" evidence="1">
    <location>
        <begin position="43"/>
        <end position="65"/>
    </location>
</feature>
<dbReference type="GeneID" id="88356658"/>
<feature type="transmembrane region" description="Helical" evidence="1">
    <location>
        <begin position="71"/>
        <end position="90"/>
    </location>
</feature>
<sequence length="180" mass="20133">MTHPSIGLLDRYQEYRVRRWQEREQKTAGMLPGWRTRTRRRRLVIVVAAAIITMFVIGLLCVFDLRWLPLALIPVALAFIPAWGILRITLDSHDNAPDQALDEMEIEQRNTARSMGLGVTQGLTIIPVFYLILVGAFFPDTDAFRTAYSGGVMALATLLAGGCTPGIILSWTRPDPDPEP</sequence>
<evidence type="ECO:0000256" key="1">
    <source>
        <dbReference type="SAM" id="Phobius"/>
    </source>
</evidence>
<gene>
    <name evidence="2" type="ORF">CRH09_04295</name>
</gene>
<accession>A0A291RD82</accession>
<evidence type="ECO:0000313" key="2">
    <source>
        <dbReference type="EMBL" id="ATL65543.1"/>
    </source>
</evidence>
<protein>
    <submittedName>
        <fullName evidence="2">Uncharacterized protein</fullName>
    </submittedName>
</protein>
<name>A0A291RD82_9NOCA</name>
<dbReference type="KEGG" id="ntp:CRH09_04295"/>
<organism evidence="2 3">
    <name type="scientific">Nocardia terpenica</name>
    <dbReference type="NCBI Taxonomy" id="455432"/>
    <lineage>
        <taxon>Bacteria</taxon>
        <taxon>Bacillati</taxon>
        <taxon>Actinomycetota</taxon>
        <taxon>Actinomycetes</taxon>
        <taxon>Mycobacteriales</taxon>
        <taxon>Nocardiaceae</taxon>
        <taxon>Nocardia</taxon>
    </lineage>
</organism>
<keyword evidence="1" id="KW-0812">Transmembrane</keyword>
<feature type="transmembrane region" description="Helical" evidence="1">
    <location>
        <begin position="117"/>
        <end position="138"/>
    </location>
</feature>
<feature type="transmembrane region" description="Helical" evidence="1">
    <location>
        <begin position="150"/>
        <end position="171"/>
    </location>
</feature>
<dbReference type="RefSeq" id="WP_098692816.1">
    <property type="nucleotide sequence ID" value="NZ_CP023778.1"/>
</dbReference>
<evidence type="ECO:0000313" key="3">
    <source>
        <dbReference type="Proteomes" id="UP000221961"/>
    </source>
</evidence>